<protein>
    <submittedName>
        <fullName evidence="3">Putative ribonuclease H-like domain-containing protein</fullName>
    </submittedName>
</protein>
<dbReference type="InterPro" id="IPR013103">
    <property type="entry name" value="RVT_2"/>
</dbReference>
<sequence>MTEIVTAAATQAVAASTPIPAAKPKILNIAVAPAVLIRRRKGVVIRDPEEKLPSNTPAETPRVKDKGKGILIEAPKPIKKKDQIEMDAEYARKLQEEIHKEHEETYKNIDWNGALDHVKSKEPQYIKRYHGMKKKPQTESEARKNMIFYLKNTEGYKMDFFKGMKYDEILPIFQAKFDANIRFLFKSREEMEAEDQEIIKSINETPAQKVAKRRKLSGEVQEAKYLRKRLEIVEDEDDDVFVKATPLAQKVPVVDYHIAVIDNKPRKDLETLWRIVRDRFSTSKPTNFSDEYLLLTLKTMFEEQDGQDAIWRNQKSVHGLALVKRWKMLTSCGVHVITLSTVQLFLLVERRYPLSRFTLEQLVNVARLQVEEESKMYLELLRSKKNTKCINAANEELTAAKHKLMLLVQRATSDAGSLGLRFANDAEELQKSVSAKTVPPGSIPVPTGSIPVSSGDDVPVYTSSPTDSFFDDEPTTRFPSLLDFGNHDPLPGIFSSSSYDDELGAALNNVASTVVVSPVATKRINIIYPQSVIVRDPTLAVQKRSKNVWVLVELPKGKYAIGTKWILKNKRDARGIVVRNKARHVAQGHQQEEGIDYDEVFAPVARIEAIRLFLAFASYMRFMVYQMDVKSAFLYKRIDEEVYVTQPKSFADPQHPKKVYKVVKAIYGLHQAPRAWYATLSTFLLTHGYRRGIINKTLFLKKTKRDIILVQAYVDDIIFRSTKKAWCDEFEALMKGEFQMSALGEHTFFLGLQVQQRPDGMFISQDKYVQEILNKFDLGSVKTTTTPYEAPKPKSKNESDSPVNVHLYRSMIGSLMHLKASRLDIMFAVSACSRNQVSPTTSNLEAGKKIFKYLKGQDKLCLWYPRESPFVLEAYSDSDYAGANKDRKSTTSGSSTLNCDQHPAQTLNPSSTSSMATLRYRDKHNNVGYLLQPTGSDDYHQIIDFLRASHIQSSSYQSYHDKTPYTINEDLVRSQLQLADDGGIDDLPIAKIYSGMDNLCTKSGSWDQFGSPLAVALVCLFDGRQFNWLNFEGHPMPLLAAMLSQDQEGEGTGVAAQAVTVDSNISPGGAFDNPAASTSVPADVPTGVAPPGCTRLHDEEQAQADRQRAELQRRRQQEVLASAMYYTEADWINIMAQVEANASLSKTLLGDDVSKDNFPARMAALIKRKKQVLVEKLAQEKKDRPMTQGQQRTYIRQFVKNQSCVVYSTRWSMARVKSFTDDQLKEEFEKIQKAISNIQIQAFSRTLKRTGPVIEEPYSKRQKSTEDPIPFVPEAPPSPVISSPKSSGTRRKSFGRNRLTKPKSKLRELDLDADAQKFIKVITTPLRDINALYRIDWSIAYFTTLRDILHMMDRQDLVKLYGLVVKYYETHPVAGAGLILWGNLQVLFDSYEGETISGEVVFMFADVSYPLSVKLMARMLTHKLEIDKAVVGNDMTIVEQLIRFIKYQLAAAQVSSA</sequence>
<dbReference type="InterPro" id="IPR043502">
    <property type="entry name" value="DNA/RNA_pol_sf"/>
</dbReference>
<dbReference type="PANTHER" id="PTHR11439">
    <property type="entry name" value="GAG-POL-RELATED RETROTRANSPOSON"/>
    <property type="match status" value="1"/>
</dbReference>
<feature type="domain" description="Reverse transcriptase Ty1/copia-type" evidence="2">
    <location>
        <begin position="547"/>
        <end position="789"/>
    </location>
</feature>
<feature type="region of interest" description="Disordered" evidence="1">
    <location>
        <begin position="48"/>
        <end position="68"/>
    </location>
</feature>
<proteinExistence type="predicted"/>
<feature type="compositionally biased region" description="Pro residues" evidence="1">
    <location>
        <begin position="1270"/>
        <end position="1279"/>
    </location>
</feature>
<feature type="region of interest" description="Disordered" evidence="1">
    <location>
        <begin position="1254"/>
        <end position="1297"/>
    </location>
</feature>
<feature type="region of interest" description="Disordered" evidence="1">
    <location>
        <begin position="882"/>
        <end position="913"/>
    </location>
</feature>
<feature type="compositionally biased region" description="Polar residues" evidence="1">
    <location>
        <begin position="890"/>
        <end position="913"/>
    </location>
</feature>
<feature type="compositionally biased region" description="Basic and acidic residues" evidence="1">
    <location>
        <begin position="1257"/>
        <end position="1266"/>
    </location>
</feature>
<dbReference type="PANTHER" id="PTHR11439:SF495">
    <property type="entry name" value="REVERSE TRANSCRIPTASE, RNA-DEPENDENT DNA POLYMERASE-RELATED"/>
    <property type="match status" value="1"/>
</dbReference>
<dbReference type="Pfam" id="PF07727">
    <property type="entry name" value="RVT_2"/>
    <property type="match status" value="1"/>
</dbReference>
<organism evidence="3">
    <name type="scientific">Tanacetum cinerariifolium</name>
    <name type="common">Dalmatian daisy</name>
    <name type="synonym">Chrysanthemum cinerariifolium</name>
    <dbReference type="NCBI Taxonomy" id="118510"/>
    <lineage>
        <taxon>Eukaryota</taxon>
        <taxon>Viridiplantae</taxon>
        <taxon>Streptophyta</taxon>
        <taxon>Embryophyta</taxon>
        <taxon>Tracheophyta</taxon>
        <taxon>Spermatophyta</taxon>
        <taxon>Magnoliopsida</taxon>
        <taxon>eudicotyledons</taxon>
        <taxon>Gunneridae</taxon>
        <taxon>Pentapetalae</taxon>
        <taxon>asterids</taxon>
        <taxon>campanulids</taxon>
        <taxon>Asterales</taxon>
        <taxon>Asteraceae</taxon>
        <taxon>Asteroideae</taxon>
        <taxon>Anthemideae</taxon>
        <taxon>Anthemidinae</taxon>
        <taxon>Tanacetum</taxon>
    </lineage>
</organism>
<name>A0A699I2K6_TANCI</name>
<accession>A0A699I2K6</accession>
<gene>
    <name evidence="3" type="ORF">Tci_469736</name>
</gene>
<evidence type="ECO:0000256" key="1">
    <source>
        <dbReference type="SAM" id="MobiDB-lite"/>
    </source>
</evidence>
<feature type="compositionally biased region" description="Basic residues" evidence="1">
    <location>
        <begin position="1288"/>
        <end position="1297"/>
    </location>
</feature>
<dbReference type="EMBL" id="BKCJ010228308">
    <property type="protein sequence ID" value="GEY97762.1"/>
    <property type="molecule type" value="Genomic_DNA"/>
</dbReference>
<evidence type="ECO:0000259" key="2">
    <source>
        <dbReference type="Pfam" id="PF07727"/>
    </source>
</evidence>
<comment type="caution">
    <text evidence="3">The sequence shown here is derived from an EMBL/GenBank/DDBJ whole genome shotgun (WGS) entry which is preliminary data.</text>
</comment>
<dbReference type="SUPFAM" id="SSF56672">
    <property type="entry name" value="DNA/RNA polymerases"/>
    <property type="match status" value="1"/>
</dbReference>
<evidence type="ECO:0000313" key="3">
    <source>
        <dbReference type="EMBL" id="GEY97762.1"/>
    </source>
</evidence>
<reference evidence="3" key="1">
    <citation type="journal article" date="2019" name="Sci. Rep.">
        <title>Draft genome of Tanacetum cinerariifolium, the natural source of mosquito coil.</title>
        <authorList>
            <person name="Yamashiro T."/>
            <person name="Shiraishi A."/>
            <person name="Satake H."/>
            <person name="Nakayama K."/>
        </authorList>
    </citation>
    <scope>NUCLEOTIDE SEQUENCE</scope>
</reference>